<proteinExistence type="predicted"/>
<keyword evidence="2" id="KW-1185">Reference proteome</keyword>
<dbReference type="EMBL" id="BPLQ01006989">
    <property type="protein sequence ID" value="GIY26915.1"/>
    <property type="molecule type" value="Genomic_DNA"/>
</dbReference>
<accession>A0AAV4S2Z5</accession>
<evidence type="ECO:0000313" key="1">
    <source>
        <dbReference type="EMBL" id="GIY26915.1"/>
    </source>
</evidence>
<evidence type="ECO:0000313" key="2">
    <source>
        <dbReference type="Proteomes" id="UP001054837"/>
    </source>
</evidence>
<dbReference type="Proteomes" id="UP001054837">
    <property type="component" value="Unassembled WGS sequence"/>
</dbReference>
<name>A0AAV4S2Z5_9ARAC</name>
<comment type="caution">
    <text evidence="1">The sequence shown here is derived from an EMBL/GenBank/DDBJ whole genome shotgun (WGS) entry which is preliminary data.</text>
</comment>
<dbReference type="AlphaFoldDB" id="A0AAV4S2Z5"/>
<gene>
    <name evidence="1" type="ORF">CDAR_507171</name>
</gene>
<sequence length="96" mass="10917">MHSDSIRDSTLHSVTAITIEIWHLPPRSGFRLPWAGFGKSGKRIKWSRARAPRRPMGFENRLRPTPPERIKGLSLGKLNFLGVSQRTTLRESFPPA</sequence>
<protein>
    <submittedName>
        <fullName evidence="1">Uncharacterized protein</fullName>
    </submittedName>
</protein>
<reference evidence="1 2" key="1">
    <citation type="submission" date="2021-06" db="EMBL/GenBank/DDBJ databases">
        <title>Caerostris darwini draft genome.</title>
        <authorList>
            <person name="Kono N."/>
            <person name="Arakawa K."/>
        </authorList>
    </citation>
    <scope>NUCLEOTIDE SEQUENCE [LARGE SCALE GENOMIC DNA]</scope>
</reference>
<organism evidence="1 2">
    <name type="scientific">Caerostris darwini</name>
    <dbReference type="NCBI Taxonomy" id="1538125"/>
    <lineage>
        <taxon>Eukaryota</taxon>
        <taxon>Metazoa</taxon>
        <taxon>Ecdysozoa</taxon>
        <taxon>Arthropoda</taxon>
        <taxon>Chelicerata</taxon>
        <taxon>Arachnida</taxon>
        <taxon>Araneae</taxon>
        <taxon>Araneomorphae</taxon>
        <taxon>Entelegynae</taxon>
        <taxon>Araneoidea</taxon>
        <taxon>Araneidae</taxon>
        <taxon>Caerostris</taxon>
    </lineage>
</organism>